<comment type="caution">
    <text evidence="3">The sequence shown here is derived from an EMBL/GenBank/DDBJ whole genome shotgun (WGS) entry which is preliminary data.</text>
</comment>
<evidence type="ECO:0000313" key="4">
    <source>
        <dbReference type="Proteomes" id="UP000824782"/>
    </source>
</evidence>
<organism evidence="3 4">
    <name type="scientific">Engystomops pustulosus</name>
    <name type="common">Tungara frog</name>
    <name type="synonym">Physalaemus pustulosus</name>
    <dbReference type="NCBI Taxonomy" id="76066"/>
    <lineage>
        <taxon>Eukaryota</taxon>
        <taxon>Metazoa</taxon>
        <taxon>Chordata</taxon>
        <taxon>Craniata</taxon>
        <taxon>Vertebrata</taxon>
        <taxon>Euteleostomi</taxon>
        <taxon>Amphibia</taxon>
        <taxon>Batrachia</taxon>
        <taxon>Anura</taxon>
        <taxon>Neobatrachia</taxon>
        <taxon>Hyloidea</taxon>
        <taxon>Leptodactylidae</taxon>
        <taxon>Leiuperinae</taxon>
        <taxon>Engystomops</taxon>
    </lineage>
</organism>
<keyword evidence="4" id="KW-1185">Reference proteome</keyword>
<feature type="compositionally biased region" description="Basic residues" evidence="1">
    <location>
        <begin position="134"/>
        <end position="145"/>
    </location>
</feature>
<accession>A0AAV7AQ17</accession>
<evidence type="ECO:0000313" key="3">
    <source>
        <dbReference type="EMBL" id="KAG8560173.1"/>
    </source>
</evidence>
<dbReference type="InterPro" id="IPR013783">
    <property type="entry name" value="Ig-like_fold"/>
</dbReference>
<dbReference type="SUPFAM" id="SSF48726">
    <property type="entry name" value="Immunoglobulin"/>
    <property type="match status" value="1"/>
</dbReference>
<feature type="transmembrane region" description="Helical" evidence="2">
    <location>
        <begin position="354"/>
        <end position="375"/>
    </location>
</feature>
<protein>
    <recommendedName>
        <fullName evidence="5">Immunoglobulin V-set domain-containing protein</fullName>
    </recommendedName>
</protein>
<evidence type="ECO:0000256" key="2">
    <source>
        <dbReference type="SAM" id="Phobius"/>
    </source>
</evidence>
<evidence type="ECO:0008006" key="5">
    <source>
        <dbReference type="Google" id="ProtNLM"/>
    </source>
</evidence>
<sequence>MLAARSLARLRSLASLARSSRMRGLLFALACVRVFRSSPGFVAGGLSLLALALSFPPTVKTNEDRIPTSEHVTTGSLVKNTVNNTVKTRLQCFLHICLLVRKIHAAPAARRHRTAGRLWRSRRHIWRSRDHLAPHRHIAPQRRTSRTAGDLAPQQRPRGSGRTSRAAWRQARAHGDIAPSRETSRPQETSRPAGRHRASRETSRAQDRRADYLGELLILIMGSSLICGFIFFCLQRAVLGEESCGAMKKVSAVEGGQVTLLADNIGIRKSTWRRENDTTYIAKTSPGKLGLVEDGPYTGRLKVTADGSLIITQLNQEDQGLYRAEIWRTSSQCVQLYDLRVTDEELTDGRDLTFVRLVLSACVFLITCCVTVHHLKSEVFERKR</sequence>
<dbReference type="Gene3D" id="2.60.40.10">
    <property type="entry name" value="Immunoglobulins"/>
    <property type="match status" value="1"/>
</dbReference>
<keyword evidence="2" id="KW-0812">Transmembrane</keyword>
<dbReference type="InterPro" id="IPR036179">
    <property type="entry name" value="Ig-like_dom_sf"/>
</dbReference>
<gene>
    <name evidence="3" type="ORF">GDO81_014825</name>
</gene>
<feature type="region of interest" description="Disordered" evidence="1">
    <location>
        <begin position="130"/>
        <end position="206"/>
    </location>
</feature>
<evidence type="ECO:0000256" key="1">
    <source>
        <dbReference type="SAM" id="MobiDB-lite"/>
    </source>
</evidence>
<name>A0AAV7AQ17_ENGPU</name>
<dbReference type="Proteomes" id="UP000824782">
    <property type="component" value="Unassembled WGS sequence"/>
</dbReference>
<proteinExistence type="predicted"/>
<feature type="transmembrane region" description="Helical" evidence="2">
    <location>
        <begin position="216"/>
        <end position="239"/>
    </location>
</feature>
<reference evidence="3" key="1">
    <citation type="thesis" date="2020" institute="ProQuest LLC" country="789 East Eisenhower Parkway, Ann Arbor, MI, USA">
        <title>Comparative Genomics and Chromosome Evolution.</title>
        <authorList>
            <person name="Mudd A.B."/>
        </authorList>
    </citation>
    <scope>NUCLEOTIDE SEQUENCE</scope>
    <source>
        <strain evidence="3">237g6f4</strain>
        <tissue evidence="3">Blood</tissue>
    </source>
</reference>
<dbReference type="AlphaFoldDB" id="A0AAV7AQ17"/>
<keyword evidence="2" id="KW-0472">Membrane</keyword>
<keyword evidence="2" id="KW-1133">Transmembrane helix</keyword>
<dbReference type="EMBL" id="WNYA01000007">
    <property type="protein sequence ID" value="KAG8560173.1"/>
    <property type="molecule type" value="Genomic_DNA"/>
</dbReference>